<dbReference type="SUPFAM" id="SSF51735">
    <property type="entry name" value="NAD(P)-binding Rossmann-fold domains"/>
    <property type="match status" value="1"/>
</dbReference>
<dbReference type="EMBL" id="JAQQWE010000001">
    <property type="protein sequence ID" value="KAK7966466.1"/>
    <property type="molecule type" value="Genomic_DNA"/>
</dbReference>
<dbReference type="InterPro" id="IPR051593">
    <property type="entry name" value="Ergosterol_Biosynth_ERG27"/>
</dbReference>
<comment type="caution">
    <text evidence="4">The sequence shown here is derived from an EMBL/GenBank/DDBJ whole genome shotgun (WGS) entry which is preliminary data.</text>
</comment>
<name>A0ABR1QVW7_9PEZI</name>
<evidence type="ECO:0000256" key="3">
    <source>
        <dbReference type="SAM" id="Phobius"/>
    </source>
</evidence>
<dbReference type="Proteomes" id="UP001391051">
    <property type="component" value="Unassembled WGS sequence"/>
</dbReference>
<dbReference type="RefSeq" id="XP_066705858.1">
    <property type="nucleotide sequence ID" value="XM_066836965.1"/>
</dbReference>
<dbReference type="EC" id="1.1.1.270" evidence="2"/>
<dbReference type="Gene3D" id="3.40.50.720">
    <property type="entry name" value="NAD(P)-binding Rossmann-like Domain"/>
    <property type="match status" value="1"/>
</dbReference>
<dbReference type="Pfam" id="PF00106">
    <property type="entry name" value="adh_short"/>
    <property type="match status" value="1"/>
</dbReference>
<comment type="pathway">
    <text evidence="1">Steroid biosynthesis; zymosterol biosynthesis; zymosterol from lanosterol: step 5/6.</text>
</comment>
<evidence type="ECO:0000313" key="5">
    <source>
        <dbReference type="Proteomes" id="UP001391051"/>
    </source>
</evidence>
<dbReference type="PROSITE" id="PS51257">
    <property type="entry name" value="PROKAR_LIPOPROTEIN"/>
    <property type="match status" value="1"/>
</dbReference>
<proteinExistence type="predicted"/>
<keyword evidence="3" id="KW-0812">Transmembrane</keyword>
<keyword evidence="3" id="KW-1133">Transmembrane helix</keyword>
<dbReference type="PANTHER" id="PTHR43647:SF4">
    <property type="entry name" value="KETOREDUCTASE (KR) DOMAIN-CONTAINING PROTEIN"/>
    <property type="match status" value="1"/>
</dbReference>
<dbReference type="PANTHER" id="PTHR43647">
    <property type="entry name" value="DEHYDROGENASE"/>
    <property type="match status" value="1"/>
</dbReference>
<keyword evidence="5" id="KW-1185">Reference proteome</keyword>
<gene>
    <name evidence="4" type="ORF">PG986_000743</name>
</gene>
<dbReference type="InterPro" id="IPR002347">
    <property type="entry name" value="SDR_fam"/>
</dbReference>
<evidence type="ECO:0000256" key="1">
    <source>
        <dbReference type="ARBA" id="ARBA00023589"/>
    </source>
</evidence>
<dbReference type="GeneID" id="92070027"/>
<protein>
    <recommendedName>
        <fullName evidence="2">3beta-hydroxysteroid 3-dehydrogenase</fullName>
        <ecNumber evidence="2">1.1.1.270</ecNumber>
    </recommendedName>
</protein>
<accession>A0ABR1QVW7</accession>
<dbReference type="InterPro" id="IPR036291">
    <property type="entry name" value="NAD(P)-bd_dom_sf"/>
</dbReference>
<evidence type="ECO:0000256" key="2">
    <source>
        <dbReference type="ARBA" id="ARBA00023621"/>
    </source>
</evidence>
<organism evidence="4 5">
    <name type="scientific">Apiospora aurea</name>
    <dbReference type="NCBI Taxonomy" id="335848"/>
    <lineage>
        <taxon>Eukaryota</taxon>
        <taxon>Fungi</taxon>
        <taxon>Dikarya</taxon>
        <taxon>Ascomycota</taxon>
        <taxon>Pezizomycotina</taxon>
        <taxon>Sordariomycetes</taxon>
        <taxon>Xylariomycetidae</taxon>
        <taxon>Amphisphaeriales</taxon>
        <taxon>Apiosporaceae</taxon>
        <taxon>Apiospora</taxon>
    </lineage>
</organism>
<feature type="transmembrane region" description="Helical" evidence="3">
    <location>
        <begin position="252"/>
        <end position="274"/>
    </location>
</feature>
<dbReference type="PRINTS" id="PR00081">
    <property type="entry name" value="GDHRDH"/>
</dbReference>
<keyword evidence="3" id="KW-0472">Membrane</keyword>
<reference evidence="4 5" key="1">
    <citation type="submission" date="2023-01" db="EMBL/GenBank/DDBJ databases">
        <title>Analysis of 21 Apiospora genomes using comparative genomics revels a genus with tremendous synthesis potential of carbohydrate active enzymes and secondary metabolites.</title>
        <authorList>
            <person name="Sorensen T."/>
        </authorList>
    </citation>
    <scope>NUCLEOTIDE SEQUENCE [LARGE SCALE GENOMIC DNA]</scope>
    <source>
        <strain evidence="4 5">CBS 24483</strain>
    </source>
</reference>
<evidence type="ECO:0000313" key="4">
    <source>
        <dbReference type="EMBL" id="KAK7966466.1"/>
    </source>
</evidence>
<sequence length="347" mass="38726">MGNLKGSILLTGANGGLGCGIVRRIITTPEFLSHHGIYLVRDASRANALKYVLANAPAPYSYQILSLDLSRLPNVREVARDLKTRIAAGEIPPIRALALGAGYVDLGDHSWTDEGFDTAFVANYLGHWLLTMMLLESMDREYGRIIVVGSSSYDVEHPHHLLDGHYREEKWKVFFREDNLDAIVHGTWSTNEDAVHIRHAGTRRYGVAKMCAMMMVGELQRRLDADPALKRISIAGIDPGVMGTELTRRSNWFTRVVLWPIIVPMLALLLTWFYPNGHVRTIRKSAGDALKAAFEAGDETRGKLLNGSEAMGVVPEAADAQKRLMVWRDSVKYTQLEGQDTALMQWK</sequence>